<dbReference type="Proteomes" id="UP001196408">
    <property type="component" value="Unassembled WGS sequence"/>
</dbReference>
<dbReference type="AlphaFoldDB" id="A0AAW4MWK7"/>
<evidence type="ECO:0000313" key="2">
    <source>
        <dbReference type="EMBL" id="MBV3393177.1"/>
    </source>
</evidence>
<organism evidence="1 3">
    <name type="scientific">Catenibacterium mitsuokai</name>
    <dbReference type="NCBI Taxonomy" id="100886"/>
    <lineage>
        <taxon>Bacteria</taxon>
        <taxon>Bacillati</taxon>
        <taxon>Bacillota</taxon>
        <taxon>Erysipelotrichia</taxon>
        <taxon>Erysipelotrichales</taxon>
        <taxon>Coprobacillaceae</taxon>
        <taxon>Catenibacterium</taxon>
    </lineage>
</organism>
<name>A0AAW4MWK7_9FIRM</name>
<sequence>MEQFYNILKESLNEEMGWMIDHIYEDYKNTEDILGFALSCEKILRLYFGTDIHEQLKDLLIYVLYVYLDYDEDKIELLLNDYDPEHNRYIQ</sequence>
<dbReference type="GeneID" id="301323696"/>
<dbReference type="EMBL" id="JAHOEL010000051">
    <property type="protein sequence ID" value="MBV3393177.1"/>
    <property type="molecule type" value="Genomic_DNA"/>
</dbReference>
<reference evidence="1 4" key="1">
    <citation type="submission" date="2021-06" db="EMBL/GenBank/DDBJ databases">
        <title>Collection of gut derived symbiotic bacterial strains cultured from healthy donors.</title>
        <authorList>
            <person name="Lin H."/>
            <person name="Littmann E."/>
            <person name="Pamer E.G."/>
        </authorList>
    </citation>
    <scope>NUCLEOTIDE SEQUENCE</scope>
    <source>
        <strain evidence="2 4">MSK.21.70</strain>
        <strain evidence="1">MSK.21.82</strain>
    </source>
</reference>
<dbReference type="EMBL" id="JAHOEF010000053">
    <property type="protein sequence ID" value="MBV3383168.1"/>
    <property type="molecule type" value="Genomic_DNA"/>
</dbReference>
<evidence type="ECO:0000313" key="3">
    <source>
        <dbReference type="Proteomes" id="UP001196408"/>
    </source>
</evidence>
<dbReference type="Proteomes" id="UP001197492">
    <property type="component" value="Unassembled WGS sequence"/>
</dbReference>
<keyword evidence="4" id="KW-1185">Reference proteome</keyword>
<protein>
    <submittedName>
        <fullName evidence="1">Uncharacterized protein</fullName>
    </submittedName>
</protein>
<dbReference type="RefSeq" id="WP_129982008.1">
    <property type="nucleotide sequence ID" value="NZ_JAHOEB010000051.1"/>
</dbReference>
<comment type="caution">
    <text evidence="1">The sequence shown here is derived from an EMBL/GenBank/DDBJ whole genome shotgun (WGS) entry which is preliminary data.</text>
</comment>
<accession>A0AAW4MWK7</accession>
<gene>
    <name evidence="1" type="ORF">KSV97_08045</name>
    <name evidence="2" type="ORF">KSW06_07910</name>
</gene>
<evidence type="ECO:0000313" key="1">
    <source>
        <dbReference type="EMBL" id="MBV3383168.1"/>
    </source>
</evidence>
<proteinExistence type="predicted"/>
<evidence type="ECO:0000313" key="4">
    <source>
        <dbReference type="Proteomes" id="UP001197492"/>
    </source>
</evidence>